<dbReference type="Gene3D" id="4.10.240.10">
    <property type="entry name" value="Zn(2)-C6 fungal-type DNA-binding domain"/>
    <property type="match status" value="1"/>
</dbReference>
<dbReference type="GO" id="GO:0008270">
    <property type="term" value="F:zinc ion binding"/>
    <property type="evidence" value="ECO:0007669"/>
    <property type="project" value="InterPro"/>
</dbReference>
<feature type="region of interest" description="Disordered" evidence="7">
    <location>
        <begin position="527"/>
        <end position="563"/>
    </location>
</feature>
<dbReference type="AlphaFoldDB" id="A0A5N7C4F7"/>
<dbReference type="GO" id="GO:0000981">
    <property type="term" value="F:DNA-binding transcription factor activity, RNA polymerase II-specific"/>
    <property type="evidence" value="ECO:0007669"/>
    <property type="project" value="InterPro"/>
</dbReference>
<evidence type="ECO:0000313" key="9">
    <source>
        <dbReference type="EMBL" id="KAE8388994.1"/>
    </source>
</evidence>
<dbReference type="Proteomes" id="UP000326877">
    <property type="component" value="Unassembled WGS sequence"/>
</dbReference>
<keyword evidence="4" id="KW-0238">DNA-binding</keyword>
<dbReference type="InterPro" id="IPR001138">
    <property type="entry name" value="Zn2Cys6_DnaBD"/>
</dbReference>
<dbReference type="SMART" id="SM00066">
    <property type="entry name" value="GAL4"/>
    <property type="match status" value="1"/>
</dbReference>
<dbReference type="PANTHER" id="PTHR36206:SF16">
    <property type="entry name" value="TRANSCRIPTION FACTOR DOMAIN-CONTAINING PROTEIN-RELATED"/>
    <property type="match status" value="1"/>
</dbReference>
<evidence type="ECO:0000256" key="4">
    <source>
        <dbReference type="ARBA" id="ARBA00023125"/>
    </source>
</evidence>
<gene>
    <name evidence="9" type="ORF">BDV23DRAFT_157857</name>
</gene>
<dbReference type="InterPro" id="IPR052360">
    <property type="entry name" value="Transcr_Regulatory_Proteins"/>
</dbReference>
<dbReference type="PANTHER" id="PTHR36206">
    <property type="entry name" value="ASPERCRYPTIN BIOSYNTHESIS CLUSTER-SPECIFIC TRANSCRIPTION REGULATOR ATNN-RELATED"/>
    <property type="match status" value="1"/>
</dbReference>
<dbReference type="Pfam" id="PF11951">
    <property type="entry name" value="Fungal_trans_2"/>
    <property type="match status" value="1"/>
</dbReference>
<dbReference type="Pfam" id="PF00172">
    <property type="entry name" value="Zn_clus"/>
    <property type="match status" value="1"/>
</dbReference>
<evidence type="ECO:0000256" key="2">
    <source>
        <dbReference type="ARBA" id="ARBA00022833"/>
    </source>
</evidence>
<dbReference type="SUPFAM" id="SSF57701">
    <property type="entry name" value="Zn2/Cys6 DNA-binding domain"/>
    <property type="match status" value="1"/>
</dbReference>
<proteinExistence type="predicted"/>
<keyword evidence="3" id="KW-0805">Transcription regulation</keyword>
<sequence length="563" mass="64241">MALNRSRTTRQKVFSSRSRTGCRTCKLRHIKCDETLGSCNNCTSTGRTCDGSDHHLIIMNQKRLPAGPGTHALNSNLPWISPSERRYLTFFQSYTLPMLVGYFDSELWQILVLQLSQVEPAVCHAVAALGALHEFVEVQGMRARDLKYKGWCRNFALYQYNRAILMLRQRLGSNDPQLRLVTLSCCMIFIFFEFTWGNYGAALTHLKCGLNILANREGSVGRSFVCASLYCHQHNPSSAEDTLVRAFAHLDVQAVHFDSSCNTSFYPAKVYMSTVQSRHLELKNLQDAKEKLDPIINNIFCFRTICDTTLRDKSANHLPLYVEHQKLRLNLIDHIAAFDRYIDCFPPRTIKELRSVDLIRLHHSLITLVLETVLSLSEMVFDKYIMEMSKSVDLCERVINSLRAEHGNTLPTILMDMGVILVLSWLSLKCREFKVRYRALELLRSWPHREGPNESTKFLYSCAEAVKIESEGVDQSGYLPERSRVRAISTQNLGDGKAVLHYTMSAPDKARLDIHKRVFTMRDGHWEWKDDTPGDPDMIGEKPSGQGGSKWNDFGLATSRSEE</sequence>
<protein>
    <recommendedName>
        <fullName evidence="8">Zn(2)-C6 fungal-type domain-containing protein</fullName>
    </recommendedName>
</protein>
<keyword evidence="2" id="KW-0862">Zinc</keyword>
<dbReference type="CDD" id="cd00067">
    <property type="entry name" value="GAL4"/>
    <property type="match status" value="1"/>
</dbReference>
<dbReference type="GO" id="GO:0009893">
    <property type="term" value="P:positive regulation of metabolic process"/>
    <property type="evidence" value="ECO:0007669"/>
    <property type="project" value="UniProtKB-ARBA"/>
</dbReference>
<dbReference type="EMBL" id="ML735271">
    <property type="protein sequence ID" value="KAE8388994.1"/>
    <property type="molecule type" value="Genomic_DNA"/>
</dbReference>
<feature type="domain" description="Zn(2)-C6 fungal-type" evidence="8">
    <location>
        <begin position="21"/>
        <end position="49"/>
    </location>
</feature>
<evidence type="ECO:0000256" key="3">
    <source>
        <dbReference type="ARBA" id="ARBA00023015"/>
    </source>
</evidence>
<dbReference type="PROSITE" id="PS00463">
    <property type="entry name" value="ZN2_CY6_FUNGAL_1"/>
    <property type="match status" value="1"/>
</dbReference>
<keyword evidence="6" id="KW-0539">Nucleus</keyword>
<dbReference type="PROSITE" id="PS50048">
    <property type="entry name" value="ZN2_CY6_FUNGAL_2"/>
    <property type="match status" value="1"/>
</dbReference>
<dbReference type="InterPro" id="IPR036864">
    <property type="entry name" value="Zn2-C6_fun-type_DNA-bd_sf"/>
</dbReference>
<evidence type="ECO:0000259" key="8">
    <source>
        <dbReference type="PROSITE" id="PS50048"/>
    </source>
</evidence>
<dbReference type="OrthoDB" id="2593732at2759"/>
<evidence type="ECO:0000256" key="6">
    <source>
        <dbReference type="ARBA" id="ARBA00023242"/>
    </source>
</evidence>
<dbReference type="GO" id="GO:0003677">
    <property type="term" value="F:DNA binding"/>
    <property type="evidence" value="ECO:0007669"/>
    <property type="project" value="UniProtKB-KW"/>
</dbReference>
<dbReference type="InterPro" id="IPR021858">
    <property type="entry name" value="Fun_TF"/>
</dbReference>
<keyword evidence="5" id="KW-0804">Transcription</keyword>
<keyword evidence="1" id="KW-0479">Metal-binding</keyword>
<name>A0A5N7C4F7_PETAA</name>
<evidence type="ECO:0000256" key="1">
    <source>
        <dbReference type="ARBA" id="ARBA00022723"/>
    </source>
</evidence>
<evidence type="ECO:0000256" key="7">
    <source>
        <dbReference type="SAM" id="MobiDB-lite"/>
    </source>
</evidence>
<organism evidence="9">
    <name type="scientific">Petromyces alliaceus</name>
    <name type="common">Aspergillus alliaceus</name>
    <dbReference type="NCBI Taxonomy" id="209559"/>
    <lineage>
        <taxon>Eukaryota</taxon>
        <taxon>Fungi</taxon>
        <taxon>Dikarya</taxon>
        <taxon>Ascomycota</taxon>
        <taxon>Pezizomycotina</taxon>
        <taxon>Eurotiomycetes</taxon>
        <taxon>Eurotiomycetidae</taxon>
        <taxon>Eurotiales</taxon>
        <taxon>Aspergillaceae</taxon>
        <taxon>Aspergillus</taxon>
        <taxon>Aspergillus subgen. Circumdati</taxon>
    </lineage>
</organism>
<reference evidence="9" key="1">
    <citation type="submission" date="2019-04" db="EMBL/GenBank/DDBJ databases">
        <title>Friends and foes A comparative genomics studyof 23 Aspergillus species from section Flavi.</title>
        <authorList>
            <consortium name="DOE Joint Genome Institute"/>
            <person name="Kjaerbolling I."/>
            <person name="Vesth T."/>
            <person name="Frisvad J.C."/>
            <person name="Nybo J.L."/>
            <person name="Theobald S."/>
            <person name="Kildgaard S."/>
            <person name="Isbrandt T."/>
            <person name="Kuo A."/>
            <person name="Sato A."/>
            <person name="Lyhne E.K."/>
            <person name="Kogle M.E."/>
            <person name="Wiebenga A."/>
            <person name="Kun R.S."/>
            <person name="Lubbers R.J."/>
            <person name="Makela M.R."/>
            <person name="Barry K."/>
            <person name="Chovatia M."/>
            <person name="Clum A."/>
            <person name="Daum C."/>
            <person name="Haridas S."/>
            <person name="He G."/>
            <person name="LaButti K."/>
            <person name="Lipzen A."/>
            <person name="Mondo S."/>
            <person name="Riley R."/>
            <person name="Salamov A."/>
            <person name="Simmons B.A."/>
            <person name="Magnuson J.K."/>
            <person name="Henrissat B."/>
            <person name="Mortensen U.H."/>
            <person name="Larsen T.O."/>
            <person name="Devries R.P."/>
            <person name="Grigoriev I.V."/>
            <person name="Machida M."/>
            <person name="Baker S.E."/>
            <person name="Andersen M.R."/>
        </authorList>
    </citation>
    <scope>NUCLEOTIDE SEQUENCE [LARGE SCALE GENOMIC DNA]</scope>
    <source>
        <strain evidence="9">IBT 14317</strain>
    </source>
</reference>
<evidence type="ECO:0000256" key="5">
    <source>
        <dbReference type="ARBA" id="ARBA00023163"/>
    </source>
</evidence>
<accession>A0A5N7C4F7</accession>